<proteinExistence type="predicted"/>
<dbReference type="PROSITE" id="PS50994">
    <property type="entry name" value="INTEGRASE"/>
    <property type="match status" value="1"/>
</dbReference>
<dbReference type="AlphaFoldDB" id="A0A820GT01"/>
<accession>A0A820GT01</accession>
<dbReference type="Gene3D" id="3.30.420.10">
    <property type="entry name" value="Ribonuclease H-like superfamily/Ribonuclease H"/>
    <property type="match status" value="1"/>
</dbReference>
<dbReference type="GO" id="GO:0015074">
    <property type="term" value="P:DNA integration"/>
    <property type="evidence" value="ECO:0007669"/>
    <property type="project" value="InterPro"/>
</dbReference>
<dbReference type="GO" id="GO:0003676">
    <property type="term" value="F:nucleic acid binding"/>
    <property type="evidence" value="ECO:0007669"/>
    <property type="project" value="InterPro"/>
</dbReference>
<feature type="domain" description="Integrase catalytic" evidence="2">
    <location>
        <begin position="165"/>
        <end position="331"/>
    </location>
</feature>
<gene>
    <name evidence="3" type="ORF">UXM345_LOCUS32493</name>
</gene>
<evidence type="ECO:0000256" key="1">
    <source>
        <dbReference type="SAM" id="MobiDB-lite"/>
    </source>
</evidence>
<dbReference type="EMBL" id="CAJOBF010009962">
    <property type="protein sequence ID" value="CAF4283861.1"/>
    <property type="molecule type" value="Genomic_DNA"/>
</dbReference>
<organism evidence="3 4">
    <name type="scientific">Rotaria magnacalcarata</name>
    <dbReference type="NCBI Taxonomy" id="392030"/>
    <lineage>
        <taxon>Eukaryota</taxon>
        <taxon>Metazoa</taxon>
        <taxon>Spiralia</taxon>
        <taxon>Gnathifera</taxon>
        <taxon>Rotifera</taxon>
        <taxon>Eurotatoria</taxon>
        <taxon>Bdelloidea</taxon>
        <taxon>Philodinida</taxon>
        <taxon>Philodinidae</taxon>
        <taxon>Rotaria</taxon>
    </lineage>
</organism>
<comment type="caution">
    <text evidence="3">The sequence shown here is derived from an EMBL/GenBank/DDBJ whole genome shotgun (WGS) entry which is preliminary data.</text>
</comment>
<dbReference type="PANTHER" id="PTHR37984:SF5">
    <property type="entry name" value="PROTEIN NYNRIN-LIKE"/>
    <property type="match status" value="1"/>
</dbReference>
<reference evidence="3" key="1">
    <citation type="submission" date="2021-02" db="EMBL/GenBank/DDBJ databases">
        <authorList>
            <person name="Nowell W R."/>
        </authorList>
    </citation>
    <scope>NUCLEOTIDE SEQUENCE</scope>
</reference>
<dbReference type="InterPro" id="IPR012337">
    <property type="entry name" value="RNaseH-like_sf"/>
</dbReference>
<dbReference type="InterPro" id="IPR036397">
    <property type="entry name" value="RNaseH_sf"/>
</dbReference>
<evidence type="ECO:0000259" key="2">
    <source>
        <dbReference type="PROSITE" id="PS50994"/>
    </source>
</evidence>
<feature type="region of interest" description="Disordered" evidence="1">
    <location>
        <begin position="360"/>
        <end position="393"/>
    </location>
</feature>
<sequence length="576" mass="65441">MAYASSPSSSTDDGNDINTCKLQFYKEISSHTNHSSNNPLFSAERYEQMIELIVNAKLKHPGTSNTQEITCLEAYVVIDFGGKLKLTKKNDQFSDGIIKYFVQLDELFGIMKEAHITIGHRGIVNTLKEVKKRFVNITEKQVTLFISGCEECKRKRSMPKSATKLVIKPVISNDFNARGQVDLVDKQLCPDGLYKFIVTYQDHLTKFCILRPLKTKTACEVVYQLLEIFTIFGAPVILQSDNDREFVAKIIQELVVMWSSVKIVHGRARNPQSQGSVDRCNQDIKQLIGTWIRENQSKKRSHGLRFAQFQKNSCHHRVLQHSPYSVLFGHEPKVGLASISLPASIYDNLITEEELEHELQLPKTDQNTHDQDQNVEQTHENETNDADQQMNDEPVNDDLIETSTVLSKRALRANKNRQDACEGQKRQADNFLQNTAKNQKLDDLNDGDNVLVPVPYVDRGSADARNVFDVIMNVKLEKYQLGTTNGTLFGYYSYNQLFKASESVTLRVEGIPNGGPKSLREIARLQSITGDNFDDRPCRSSNFDDRPCRSSNFDDRPCRSSNFDDRPCRSSNFDDC</sequence>
<dbReference type="InterPro" id="IPR050951">
    <property type="entry name" value="Retrovirus_Pol_polyprotein"/>
</dbReference>
<dbReference type="Proteomes" id="UP000663842">
    <property type="component" value="Unassembled WGS sequence"/>
</dbReference>
<name>A0A820GT01_9BILA</name>
<dbReference type="PANTHER" id="PTHR37984">
    <property type="entry name" value="PROTEIN CBG26694"/>
    <property type="match status" value="1"/>
</dbReference>
<evidence type="ECO:0000313" key="4">
    <source>
        <dbReference type="Proteomes" id="UP000663842"/>
    </source>
</evidence>
<protein>
    <recommendedName>
        <fullName evidence="2">Integrase catalytic domain-containing protein</fullName>
    </recommendedName>
</protein>
<evidence type="ECO:0000313" key="3">
    <source>
        <dbReference type="EMBL" id="CAF4283861.1"/>
    </source>
</evidence>
<dbReference type="SUPFAM" id="SSF53098">
    <property type="entry name" value="Ribonuclease H-like"/>
    <property type="match status" value="1"/>
</dbReference>
<dbReference type="InterPro" id="IPR001584">
    <property type="entry name" value="Integrase_cat-core"/>
</dbReference>
<feature type="compositionally biased region" description="Basic and acidic residues" evidence="1">
    <location>
        <begin position="366"/>
        <end position="382"/>
    </location>
</feature>